<feature type="binding site" evidence="6">
    <location>
        <begin position="216"/>
        <end position="217"/>
    </location>
    <ligand>
        <name>substrate</name>
    </ligand>
</feature>
<protein>
    <submittedName>
        <fullName evidence="9">N-acetylglucosamine-6-phosphate deacetylase</fullName>
    </submittedName>
</protein>
<dbReference type="PIRSF" id="PIRSF038994">
    <property type="entry name" value="NagA"/>
    <property type="match status" value="1"/>
</dbReference>
<evidence type="ECO:0000313" key="10">
    <source>
        <dbReference type="Proteomes" id="UP000076796"/>
    </source>
</evidence>
<keyword evidence="3 4" id="KW-0378">Hydrolase</keyword>
<comment type="similarity">
    <text evidence="1 4">Belongs to the metallo-dependent hydrolases superfamily. NagA family.</text>
</comment>
<sequence length="387" mass="42318">MDSQRCVRTGLHYASEERIQVTWSPDGRIDSLLPGEGEETIWIAPGLIDLQINGGYGYDLNSLPLTTDTVIQVTRRLWEKGVTLYYPTVITNGDDEIEQILRVIDAACLEDERVGSTIGGVHVEGPFISSEEGPRGAHDSRFIKAPDWGLFTRWQAASGNRIRILTLSPEWPNAADFIRKCVSSGIVVSIGHTAATPAQIREAVAAGATMSTHLGNGAHLTLPRHPNYIWEQLAQDQLWAGMIADGYHLPDSVIKVILRAKLTKTLLVSDAVYLSGMPPGEYETHIGGDVILTPEGRLHLARKPELLAGSAMMLLEAVQRLAESGLCSFPEAWDMASMLPAQAMGLTDYDGLKRGARADFVLLEKREGSLRVLETVKDGHSVYRAEG</sequence>
<gene>
    <name evidence="9" type="ORF">AWU65_15405</name>
</gene>
<feature type="active site" description="Proton donor/acceptor" evidence="5">
    <location>
        <position position="270"/>
    </location>
</feature>
<feature type="binding site" evidence="7">
    <location>
        <position position="192"/>
    </location>
    <ligand>
        <name>Zn(2+)</name>
        <dbReference type="ChEBI" id="CHEBI:29105"/>
    </ligand>
</feature>
<evidence type="ECO:0000256" key="4">
    <source>
        <dbReference type="PIRNR" id="PIRNR038994"/>
    </source>
</evidence>
<organism evidence="9 10">
    <name type="scientific">Paenibacillus glucanolyticus</name>
    <dbReference type="NCBI Taxonomy" id="59843"/>
    <lineage>
        <taxon>Bacteria</taxon>
        <taxon>Bacillati</taxon>
        <taxon>Bacillota</taxon>
        <taxon>Bacilli</taxon>
        <taxon>Bacillales</taxon>
        <taxon>Paenibacillaceae</taxon>
        <taxon>Paenibacillus</taxon>
    </lineage>
</organism>
<dbReference type="GO" id="GO:0046872">
    <property type="term" value="F:metal ion binding"/>
    <property type="evidence" value="ECO:0007669"/>
    <property type="project" value="UniProtKB-KW"/>
</dbReference>
<dbReference type="EMBL" id="LWMH01000001">
    <property type="protein sequence ID" value="KZS47215.1"/>
    <property type="molecule type" value="Genomic_DNA"/>
</dbReference>
<comment type="cofactor">
    <cofactor evidence="7">
        <name>a divalent metal cation</name>
        <dbReference type="ChEBI" id="CHEBI:60240"/>
    </cofactor>
    <text evidence="7">Binds 1 divalent metal cation per subunit.</text>
</comment>
<evidence type="ECO:0000256" key="6">
    <source>
        <dbReference type="PIRSR" id="PIRSR038994-2"/>
    </source>
</evidence>
<name>A0A163KGX2_9BACL</name>
<accession>A0A163KGX2</accession>
<proteinExistence type="inferred from homology"/>
<dbReference type="Proteomes" id="UP000076796">
    <property type="component" value="Unassembled WGS sequence"/>
</dbReference>
<dbReference type="OrthoDB" id="9776488at2"/>
<evidence type="ECO:0000256" key="5">
    <source>
        <dbReference type="PIRSR" id="PIRSR038994-1"/>
    </source>
</evidence>
<evidence type="ECO:0000313" key="9">
    <source>
        <dbReference type="EMBL" id="KZS47215.1"/>
    </source>
</evidence>
<dbReference type="GO" id="GO:0008448">
    <property type="term" value="F:N-acetylglucosamine-6-phosphate deacetylase activity"/>
    <property type="evidence" value="ECO:0007669"/>
    <property type="project" value="InterPro"/>
</dbReference>
<dbReference type="RefSeq" id="WP_063478744.1">
    <property type="nucleotide sequence ID" value="NZ_CP147845.1"/>
</dbReference>
<dbReference type="InterPro" id="IPR003764">
    <property type="entry name" value="GlcNAc_6-P_deAcase"/>
</dbReference>
<comment type="caution">
    <text evidence="9">The sequence shown here is derived from an EMBL/GenBank/DDBJ whole genome shotgun (WGS) entry which is preliminary data.</text>
</comment>
<keyword evidence="10" id="KW-1185">Reference proteome</keyword>
<feature type="binding site" evidence="6">
    <location>
        <begin position="307"/>
        <end position="309"/>
    </location>
    <ligand>
        <name>substrate</name>
    </ligand>
</feature>
<dbReference type="PANTHER" id="PTHR11113">
    <property type="entry name" value="N-ACETYLGLUCOSAMINE-6-PHOSPHATE DEACETYLASE"/>
    <property type="match status" value="1"/>
</dbReference>
<feature type="binding site" evidence="7">
    <location>
        <position position="124"/>
    </location>
    <ligand>
        <name>Zn(2+)</name>
        <dbReference type="ChEBI" id="CHEBI:29105"/>
    </ligand>
</feature>
<dbReference type="Pfam" id="PF01979">
    <property type="entry name" value="Amidohydro_1"/>
    <property type="match status" value="1"/>
</dbReference>
<evidence type="ECO:0000256" key="7">
    <source>
        <dbReference type="PIRSR" id="PIRSR038994-3"/>
    </source>
</evidence>
<feature type="binding site" evidence="6">
    <location>
        <position position="137"/>
    </location>
    <ligand>
        <name>substrate</name>
    </ligand>
</feature>
<dbReference type="InterPro" id="IPR032466">
    <property type="entry name" value="Metal_Hydrolase"/>
</dbReference>
<keyword evidence="2 7" id="KW-0479">Metal-binding</keyword>
<evidence type="ECO:0000256" key="3">
    <source>
        <dbReference type="ARBA" id="ARBA00022801"/>
    </source>
</evidence>
<feature type="domain" description="Amidohydrolase-related" evidence="8">
    <location>
        <begin position="43"/>
        <end position="380"/>
    </location>
</feature>
<dbReference type="GO" id="GO:0006046">
    <property type="term" value="P:N-acetylglucosamine catabolic process"/>
    <property type="evidence" value="ECO:0007669"/>
    <property type="project" value="TreeGrafter"/>
</dbReference>
<reference evidence="9" key="1">
    <citation type="journal article" date="2016" name="Genome Announc.">
        <title>Draft genomes of two strains of Paenibacillus glucanolyticus with capability to degrade lignocellulose.</title>
        <authorList>
            <person name="Mathews S.L."/>
            <person name="Pawlak J."/>
            <person name="Grunden A.M."/>
        </authorList>
    </citation>
    <scope>NUCLEOTIDE SEQUENCE [LARGE SCALE GENOMIC DNA]</scope>
    <source>
        <strain evidence="9">SLM1</strain>
    </source>
</reference>
<keyword evidence="4" id="KW-0119">Carbohydrate metabolism</keyword>
<evidence type="ECO:0000259" key="8">
    <source>
        <dbReference type="Pfam" id="PF01979"/>
    </source>
</evidence>
<dbReference type="SUPFAM" id="SSF51556">
    <property type="entry name" value="Metallo-dependent hydrolases"/>
    <property type="match status" value="1"/>
</dbReference>
<dbReference type="InterPro" id="IPR006680">
    <property type="entry name" value="Amidohydro-rel"/>
</dbReference>
<dbReference type="PANTHER" id="PTHR11113:SF14">
    <property type="entry name" value="N-ACETYLGLUCOSAMINE-6-PHOSPHATE DEACETYLASE"/>
    <property type="match status" value="1"/>
</dbReference>
<evidence type="ECO:0000256" key="1">
    <source>
        <dbReference type="ARBA" id="ARBA00010716"/>
    </source>
</evidence>
<dbReference type="Gene3D" id="3.20.20.140">
    <property type="entry name" value="Metal-dependent hydrolases"/>
    <property type="match status" value="1"/>
</dbReference>
<evidence type="ECO:0000256" key="2">
    <source>
        <dbReference type="ARBA" id="ARBA00022723"/>
    </source>
</evidence>
<dbReference type="AlphaFoldDB" id="A0A163KGX2"/>
<feature type="binding site" evidence="7">
    <location>
        <position position="213"/>
    </location>
    <ligand>
        <name>Zn(2+)</name>
        <dbReference type="ChEBI" id="CHEBI:29105"/>
    </ligand>
</feature>
<dbReference type="STRING" id="59843.A3958_14770"/>
<feature type="binding site" evidence="6">
    <location>
        <position position="248"/>
    </location>
    <ligand>
        <name>substrate</name>
    </ligand>
</feature>
<dbReference type="GeneID" id="97557389"/>
<feature type="binding site" evidence="6">
    <location>
        <position position="224"/>
    </location>
    <ligand>
        <name>substrate</name>
    </ligand>
</feature>